<feature type="transmembrane region" description="Helical" evidence="20">
    <location>
        <begin position="353"/>
        <end position="373"/>
    </location>
</feature>
<comment type="catalytic activity">
    <reaction evidence="16">
        <text>Ca(2+)(in) + ATP + H2O = Ca(2+)(out) + ADP + phosphate + H(+)</text>
        <dbReference type="Rhea" id="RHEA:18105"/>
        <dbReference type="ChEBI" id="CHEBI:15377"/>
        <dbReference type="ChEBI" id="CHEBI:15378"/>
        <dbReference type="ChEBI" id="CHEBI:29108"/>
        <dbReference type="ChEBI" id="CHEBI:30616"/>
        <dbReference type="ChEBI" id="CHEBI:43474"/>
        <dbReference type="ChEBI" id="CHEBI:456216"/>
        <dbReference type="EC" id="7.2.2.10"/>
    </reaction>
</comment>
<evidence type="ECO:0000256" key="4">
    <source>
        <dbReference type="ARBA" id="ARBA00022554"/>
    </source>
</evidence>
<proteinExistence type="predicted"/>
<evidence type="ECO:0000256" key="19">
    <source>
        <dbReference type="SAM" id="MobiDB-lite"/>
    </source>
</evidence>
<sequence length="1323" mass="147246">IRQRLKQITKLSCYDKEHPEDPQQTSNSAWQNISPDASREDSRRSCSQTSELSELLTQYEGSAQRHGRSWDGSTATSCSFQKRPGSSIREAALRTLAITGTEAETPFAFTARQLQALVDPRNVEILRVIGGIRGLYQGLHTDPTVGLSVDEKDVSECVTLKDLMSMEDYMAFVGYEKMRKNYEAKKSTSKKSTSKRRQKSYEDYIFLEKGSNGSFSGVSVVSQNESFVSRKPRFMSKTAMRFRNLFSYIMIAFSSIVHALSLISRIMLKIKVIRVLKEIFIGKSETYEDFVNLYGDSYKTRISVFGVNRTPKHRVKGIIPLILHVFRDPILILLICATIISFAIDIYHRLQSVYDGIVILVAIVVVSLVSALNDYQKERQFEKLNAKKEDFEVKVVRSGKPTNISVYQLQVGDILLFELGDLLSADGILIDGYNVSCDESSATGESNTIEKVPCSLSLSSTSSKLIFDERYDPFMISGSKIVEGTGKCIVTSVGIHSYYEKIMTSIQTESDDTPLQIKLSKFALGIAKFGIFASLLLFNILFCRFLINYPENKGTPYEKTMSFMRILISSITIVVVALPEGLPLAITLALAFATRKMSKENNLVRHLKSCETMGNVTTICSDKTGTLTQNKMTLVIGALGLLFQFQDYSNLEIDEKNSLSNADLLDISTLSKSLNPFVKQLIIQSIAINSSAFLSIDKQGQSIFVGSKTDCALLEFAQKYLNMDNLSTERANANVLHFIPFSSSRKYMASIISLPNGGARLYIKGASEALLEYSSYIIHDPFSKELDRLCVLPLKQEDKDSIYKIISNYASMSLRTIALLYKDFDVWPISGSQVSLDNSDVSFNTVFSQMVFIGVVGIMDPLREGVKEAIKKCRDAGITVRMVTGDNKITAGAIAKSCGIHTPGGILMEGIDFRNLSSEDMNIIAPRLQVLARSSPEDKKILVSKLKELGEVVAVTGDGTNDGPALKKADVGFSMGISGTDVAKEASDIILMDDNFASIVKACAWGRAINLAIRKFLQFQMTVNLTAVLLTFITAVVSPKLKSVLNPIQLLWINLIMDAFAALALATDPPSTTILNSKPEPKALPLITFPMWKMIIGHSIYQLLITLVLYFWGDVIFKYDEKRATIGTLPTLIFNTFVFMQIFNEFNCWRLNSEASILEGIRSNPWYISINIIMVLGQVLIVSFGGNAFHVKPLNLKQWAISLSLGALSIPISKFINCIPDSFLEKILPNFIKQSLLISNGSPDNQTQWNLTSLYVKDELSVLNVFKSSTFSSSRSRRMNKFYEKLSQSINKKDTEKVKKILSKNRKLQSSTFKAATVAPAIM</sequence>
<keyword evidence="13 20" id="KW-1133">Transmembrane helix</keyword>
<dbReference type="FunCoup" id="L0PFW1">
    <property type="interactions" value="259"/>
</dbReference>
<dbReference type="NCBIfam" id="TIGR01517">
    <property type="entry name" value="ATPase-IIB_Ca"/>
    <property type="match status" value="1"/>
</dbReference>
<dbReference type="Pfam" id="PF13246">
    <property type="entry name" value="Cation_ATPase"/>
    <property type="match status" value="1"/>
</dbReference>
<dbReference type="VEuPathDB" id="FungiDB:PNEJI1_000785"/>
<protein>
    <recommendedName>
        <fullName evidence="18">Calcium-transporting ATPase 2</fullName>
        <ecNumber evidence="2">7.2.2.10</ecNumber>
    </recommendedName>
</protein>
<feature type="domain" description="P-type ATPase A" evidence="21">
    <location>
        <begin position="392"/>
        <end position="506"/>
    </location>
</feature>
<gene>
    <name evidence="24" type="ORF">PNEJI1_000785</name>
</gene>
<dbReference type="SFLD" id="SFLDF00027">
    <property type="entry name" value="p-type_atpase"/>
    <property type="match status" value="1"/>
</dbReference>
<feature type="domain" description="Cation-transporting P-type ATPase C-terminal" evidence="22">
    <location>
        <begin position="1043"/>
        <end position="1215"/>
    </location>
</feature>
<evidence type="ECO:0000313" key="25">
    <source>
        <dbReference type="Proteomes" id="UP000010422"/>
    </source>
</evidence>
<feature type="non-terminal residue" evidence="24">
    <location>
        <position position="1"/>
    </location>
</feature>
<feature type="transmembrane region" description="Helical" evidence="20">
    <location>
        <begin position="1124"/>
        <end position="1143"/>
    </location>
</feature>
<keyword evidence="6 20" id="KW-0812">Transmembrane</keyword>
<feature type="transmembrane region" description="Helical" evidence="20">
    <location>
        <begin position="330"/>
        <end position="347"/>
    </location>
</feature>
<feature type="compositionally biased region" description="Polar residues" evidence="19">
    <location>
        <begin position="22"/>
        <end position="35"/>
    </location>
</feature>
<reference evidence="24 25" key="1">
    <citation type="journal article" date="2012" name="MBio">
        <title>De novo assembly of the Pneumocystis jirovecii genome from a single bronchoalveolar lavage fluid specimen from a patient.</title>
        <authorList>
            <person name="Cisse O.H."/>
            <person name="Pagni M."/>
            <person name="Hauser P.M."/>
        </authorList>
    </citation>
    <scope>NUCLEOTIDE SEQUENCE [LARGE SCALE GENOMIC DNA]</scope>
    <source>
        <strain evidence="24 25">SE8</strain>
    </source>
</reference>
<dbReference type="InterPro" id="IPR004014">
    <property type="entry name" value="ATPase_P-typ_cation-transptr_N"/>
</dbReference>
<feature type="transmembrane region" description="Helical" evidence="20">
    <location>
        <begin position="567"/>
        <end position="593"/>
    </location>
</feature>
<dbReference type="GO" id="GO:0005388">
    <property type="term" value="F:P-type calcium transporter activity"/>
    <property type="evidence" value="ECO:0007669"/>
    <property type="project" value="UniProtKB-EC"/>
</dbReference>
<dbReference type="GO" id="GO:0016887">
    <property type="term" value="F:ATP hydrolysis activity"/>
    <property type="evidence" value="ECO:0007669"/>
    <property type="project" value="InterPro"/>
</dbReference>
<keyword evidence="11" id="KW-0460">Magnesium</keyword>
<evidence type="ECO:0000256" key="1">
    <source>
        <dbReference type="ARBA" id="ARBA00004128"/>
    </source>
</evidence>
<dbReference type="Gene3D" id="3.40.50.1000">
    <property type="entry name" value="HAD superfamily/HAD-like"/>
    <property type="match status" value="1"/>
</dbReference>
<keyword evidence="4" id="KW-0926">Vacuole</keyword>
<dbReference type="SFLD" id="SFLDG00002">
    <property type="entry name" value="C1.7:_P-type_atpase_like"/>
    <property type="match status" value="1"/>
</dbReference>
<dbReference type="PRINTS" id="PR00119">
    <property type="entry name" value="CATATPASE"/>
</dbReference>
<dbReference type="SFLD" id="SFLDS00003">
    <property type="entry name" value="Haloacid_Dehalogenase"/>
    <property type="match status" value="1"/>
</dbReference>
<evidence type="ECO:0000256" key="8">
    <source>
        <dbReference type="ARBA" id="ARBA00022741"/>
    </source>
</evidence>
<dbReference type="PANTHER" id="PTHR24093">
    <property type="entry name" value="CATION TRANSPORTING ATPASE"/>
    <property type="match status" value="1"/>
</dbReference>
<feature type="domain" description="Cation-transporting P-type ATPase N-terminal" evidence="23">
    <location>
        <begin position="299"/>
        <end position="341"/>
    </location>
</feature>
<evidence type="ECO:0000256" key="18">
    <source>
        <dbReference type="ARBA" id="ARBA00067965"/>
    </source>
</evidence>
<dbReference type="PRINTS" id="PR00120">
    <property type="entry name" value="HATPASE"/>
</dbReference>
<dbReference type="Gene3D" id="3.40.1110.10">
    <property type="entry name" value="Calcium-transporting ATPase, cytoplasmic domain N"/>
    <property type="match status" value="1"/>
</dbReference>
<feature type="transmembrane region" description="Helical" evidence="20">
    <location>
        <begin position="1016"/>
        <end position="1037"/>
    </location>
</feature>
<feature type="transmembrane region" description="Helical" evidence="20">
    <location>
        <begin position="245"/>
        <end position="268"/>
    </location>
</feature>
<evidence type="ECO:0000256" key="12">
    <source>
        <dbReference type="ARBA" id="ARBA00022967"/>
    </source>
</evidence>
<dbReference type="InterPro" id="IPR023214">
    <property type="entry name" value="HAD_sf"/>
</dbReference>
<dbReference type="GO" id="GO:0006874">
    <property type="term" value="P:intracellular calcium ion homeostasis"/>
    <property type="evidence" value="ECO:0007669"/>
    <property type="project" value="TreeGrafter"/>
</dbReference>
<feature type="transmembrane region" description="Helical" evidence="20">
    <location>
        <begin position="1049"/>
        <end position="1066"/>
    </location>
</feature>
<dbReference type="InterPro" id="IPR036412">
    <property type="entry name" value="HAD-like_sf"/>
</dbReference>
<dbReference type="Pfam" id="PF00122">
    <property type="entry name" value="E1-E2_ATPase"/>
    <property type="match status" value="1"/>
</dbReference>
<evidence type="ECO:0000259" key="21">
    <source>
        <dbReference type="Pfam" id="PF00122"/>
    </source>
</evidence>
<dbReference type="PROSITE" id="PS00154">
    <property type="entry name" value="ATPASE_E1_E2"/>
    <property type="match status" value="1"/>
</dbReference>
<dbReference type="InParanoid" id="L0PFW1"/>
<evidence type="ECO:0000313" key="24">
    <source>
        <dbReference type="EMBL" id="CCJ30525.1"/>
    </source>
</evidence>
<evidence type="ECO:0000256" key="20">
    <source>
        <dbReference type="SAM" id="Phobius"/>
    </source>
</evidence>
<dbReference type="FunFam" id="2.70.150.10:FF:000028">
    <property type="entry name" value="Calcium-transporting ATPase"/>
    <property type="match status" value="1"/>
</dbReference>
<comment type="caution">
    <text evidence="24">The sequence shown here is derived from an EMBL/GenBank/DDBJ whole genome shotgun (WGS) entry which is preliminary data.</text>
</comment>
<dbReference type="InterPro" id="IPR006068">
    <property type="entry name" value="ATPase_P-typ_cation-transptr_C"/>
</dbReference>
<evidence type="ECO:0000256" key="13">
    <source>
        <dbReference type="ARBA" id="ARBA00022989"/>
    </source>
</evidence>
<dbReference type="SUPFAM" id="SSF56784">
    <property type="entry name" value="HAD-like"/>
    <property type="match status" value="1"/>
</dbReference>
<dbReference type="SUPFAM" id="SSF81665">
    <property type="entry name" value="Calcium ATPase, transmembrane domain M"/>
    <property type="match status" value="1"/>
</dbReference>
<keyword evidence="8" id="KW-0547">Nucleotide-binding</keyword>
<dbReference type="Pfam" id="PF00689">
    <property type="entry name" value="Cation_ATPase_C"/>
    <property type="match status" value="1"/>
</dbReference>
<dbReference type="InterPro" id="IPR059000">
    <property type="entry name" value="ATPase_P-type_domA"/>
</dbReference>
<evidence type="ECO:0000256" key="5">
    <source>
        <dbReference type="ARBA" id="ARBA00022568"/>
    </source>
</evidence>
<dbReference type="SUPFAM" id="SSF81660">
    <property type="entry name" value="Metal cation-transporting ATPase, ATP-binding domain N"/>
    <property type="match status" value="1"/>
</dbReference>
<feature type="region of interest" description="Disordered" evidence="19">
    <location>
        <begin position="12"/>
        <end position="47"/>
    </location>
</feature>
<comment type="subcellular location">
    <subcellularLocation>
        <location evidence="1">Vacuole membrane</location>
        <topology evidence="1">Multi-pass membrane protein</topology>
    </subcellularLocation>
</comment>
<keyword evidence="5" id="KW-0109">Calcium transport</keyword>
<keyword evidence="12" id="KW-1278">Translocase</keyword>
<dbReference type="EC" id="7.2.2.10" evidence="2"/>
<dbReference type="GO" id="GO:0005774">
    <property type="term" value="C:vacuolar membrane"/>
    <property type="evidence" value="ECO:0007669"/>
    <property type="project" value="UniProtKB-SubCell"/>
</dbReference>
<evidence type="ECO:0000256" key="7">
    <source>
        <dbReference type="ARBA" id="ARBA00022723"/>
    </source>
</evidence>
<keyword evidence="15 20" id="KW-0472">Membrane</keyword>
<feature type="transmembrane region" description="Helical" evidence="20">
    <location>
        <begin position="1087"/>
        <end position="1112"/>
    </location>
</feature>
<dbReference type="GO" id="GO:0005886">
    <property type="term" value="C:plasma membrane"/>
    <property type="evidence" value="ECO:0007669"/>
    <property type="project" value="TreeGrafter"/>
</dbReference>
<feature type="transmembrane region" description="Helical" evidence="20">
    <location>
        <begin position="526"/>
        <end position="547"/>
    </location>
</feature>
<dbReference type="Pfam" id="PF00690">
    <property type="entry name" value="Cation_ATPase_N"/>
    <property type="match status" value="1"/>
</dbReference>
<feature type="non-terminal residue" evidence="24">
    <location>
        <position position="1323"/>
    </location>
</feature>
<evidence type="ECO:0000256" key="2">
    <source>
        <dbReference type="ARBA" id="ARBA00012790"/>
    </source>
</evidence>
<name>L0PFW1_PNEJI</name>
<comment type="function">
    <text evidence="17">This magnesium-dependent enzyme catalyzes the hydrolysis of ATP coupled with the transport of calcium. Transports the calcium to the vacuole and participates in the control of the cytosolic free calcium.</text>
</comment>
<evidence type="ECO:0000256" key="9">
    <source>
        <dbReference type="ARBA" id="ARBA00022837"/>
    </source>
</evidence>
<dbReference type="Gene3D" id="2.70.150.10">
    <property type="entry name" value="Calcium-transporting ATPase, cytoplasmic transduction domain A"/>
    <property type="match status" value="1"/>
</dbReference>
<dbReference type="GO" id="GO:0005524">
    <property type="term" value="F:ATP binding"/>
    <property type="evidence" value="ECO:0007669"/>
    <property type="project" value="UniProtKB-KW"/>
</dbReference>
<dbReference type="STRING" id="1209962.L0PFW1"/>
<dbReference type="Gene3D" id="1.20.1110.10">
    <property type="entry name" value="Calcium-transporting ATPase, transmembrane domain"/>
    <property type="match status" value="1"/>
</dbReference>
<evidence type="ECO:0000256" key="10">
    <source>
        <dbReference type="ARBA" id="ARBA00022840"/>
    </source>
</evidence>
<evidence type="ECO:0000256" key="16">
    <source>
        <dbReference type="ARBA" id="ARBA00048694"/>
    </source>
</evidence>
<dbReference type="InterPro" id="IPR044492">
    <property type="entry name" value="P_typ_ATPase_HD_dom"/>
</dbReference>
<keyword evidence="3" id="KW-0813">Transport</keyword>
<evidence type="ECO:0000256" key="15">
    <source>
        <dbReference type="ARBA" id="ARBA00023136"/>
    </source>
</evidence>
<dbReference type="SUPFAM" id="SSF81653">
    <property type="entry name" value="Calcium ATPase, transduction domain A"/>
    <property type="match status" value="1"/>
</dbReference>
<dbReference type="InterPro" id="IPR018303">
    <property type="entry name" value="ATPase_P-typ_P_site"/>
</dbReference>
<evidence type="ECO:0000256" key="17">
    <source>
        <dbReference type="ARBA" id="ARBA00059328"/>
    </source>
</evidence>
<dbReference type="Proteomes" id="UP000010422">
    <property type="component" value="Unassembled WGS sequence"/>
</dbReference>
<dbReference type="PANTHER" id="PTHR24093:SF369">
    <property type="entry name" value="CALCIUM-TRANSPORTING ATPASE"/>
    <property type="match status" value="1"/>
</dbReference>
<dbReference type="InterPro" id="IPR006408">
    <property type="entry name" value="P-type_ATPase_IIB"/>
</dbReference>
<dbReference type="InterPro" id="IPR023299">
    <property type="entry name" value="ATPase_P-typ_cyto_dom_N"/>
</dbReference>
<dbReference type="InterPro" id="IPR008250">
    <property type="entry name" value="ATPase_P-typ_transduc_dom_A_sf"/>
</dbReference>
<feature type="transmembrane region" description="Helical" evidence="20">
    <location>
        <begin position="1164"/>
        <end position="1186"/>
    </location>
</feature>
<dbReference type="EMBL" id="CAKM01000256">
    <property type="protein sequence ID" value="CCJ30525.1"/>
    <property type="molecule type" value="Genomic_DNA"/>
</dbReference>
<keyword evidence="7" id="KW-0479">Metal-binding</keyword>
<dbReference type="GO" id="GO:0046872">
    <property type="term" value="F:metal ion binding"/>
    <property type="evidence" value="ECO:0007669"/>
    <property type="project" value="UniProtKB-KW"/>
</dbReference>
<keyword evidence="10" id="KW-0067">ATP-binding</keyword>
<accession>L0PFW1</accession>
<dbReference type="InterPro" id="IPR023298">
    <property type="entry name" value="ATPase_P-typ_TM_dom_sf"/>
</dbReference>
<dbReference type="NCBIfam" id="TIGR01494">
    <property type="entry name" value="ATPase_P-type"/>
    <property type="match status" value="2"/>
</dbReference>
<keyword evidence="14" id="KW-0406">Ion transport</keyword>
<evidence type="ECO:0000256" key="6">
    <source>
        <dbReference type="ARBA" id="ARBA00022692"/>
    </source>
</evidence>
<evidence type="ECO:0000259" key="23">
    <source>
        <dbReference type="Pfam" id="PF00690"/>
    </source>
</evidence>
<evidence type="ECO:0000259" key="22">
    <source>
        <dbReference type="Pfam" id="PF00689"/>
    </source>
</evidence>
<keyword evidence="9" id="KW-0106">Calcium</keyword>
<evidence type="ECO:0000256" key="11">
    <source>
        <dbReference type="ARBA" id="ARBA00022842"/>
    </source>
</evidence>
<organism evidence="25">
    <name type="scientific">Pneumocystis jirovecii</name>
    <name type="common">Human pneumocystis pneumonia agent</name>
    <dbReference type="NCBI Taxonomy" id="42068"/>
    <lineage>
        <taxon>Eukaryota</taxon>
        <taxon>Fungi</taxon>
        <taxon>Dikarya</taxon>
        <taxon>Ascomycota</taxon>
        <taxon>Taphrinomycotina</taxon>
        <taxon>Pneumocystomycetes</taxon>
        <taxon>Pneumocystaceae</taxon>
        <taxon>Pneumocystis</taxon>
    </lineage>
</organism>
<dbReference type="FunFam" id="3.40.50.1000:FF:000018">
    <property type="entry name" value="Calcium-transporting ATPase"/>
    <property type="match status" value="1"/>
</dbReference>
<evidence type="ECO:0000256" key="14">
    <source>
        <dbReference type="ARBA" id="ARBA00023065"/>
    </source>
</evidence>
<dbReference type="InterPro" id="IPR001757">
    <property type="entry name" value="P_typ_ATPase"/>
</dbReference>
<evidence type="ECO:0000256" key="3">
    <source>
        <dbReference type="ARBA" id="ARBA00022448"/>
    </source>
</evidence>